<dbReference type="OMA" id="QMYKING"/>
<dbReference type="EMBL" id="JAGTXO010000016">
    <property type="protein sequence ID" value="KAG8463468.1"/>
    <property type="molecule type" value="Genomic_DNA"/>
</dbReference>
<comment type="caution">
    <text evidence="2">The sequence shown here is derived from an EMBL/GenBank/DDBJ whole genome shotgun (WGS) entry which is preliminary data.</text>
</comment>
<dbReference type="AlphaFoldDB" id="A0A8J5XG54"/>
<proteinExistence type="predicted"/>
<evidence type="ECO:0000259" key="1">
    <source>
        <dbReference type="Pfam" id="PF13460"/>
    </source>
</evidence>
<dbReference type="GO" id="GO:0005739">
    <property type="term" value="C:mitochondrion"/>
    <property type="evidence" value="ECO:0007669"/>
    <property type="project" value="TreeGrafter"/>
</dbReference>
<dbReference type="GO" id="GO:0044877">
    <property type="term" value="F:protein-containing complex binding"/>
    <property type="evidence" value="ECO:0007669"/>
    <property type="project" value="TreeGrafter"/>
</dbReference>
<dbReference type="InterPro" id="IPR016040">
    <property type="entry name" value="NAD(P)-bd_dom"/>
</dbReference>
<dbReference type="SUPFAM" id="SSF51735">
    <property type="entry name" value="NAD(P)-binding Rossmann-fold domains"/>
    <property type="match status" value="1"/>
</dbReference>
<reference evidence="2" key="1">
    <citation type="submission" date="2021-05" db="EMBL/GenBank/DDBJ databases">
        <title>The genome of the haptophyte Pavlova lutheri (Diacronema luteri, Pavlovales) - a model for lipid biosynthesis in eukaryotic algae.</title>
        <authorList>
            <person name="Hulatt C.J."/>
            <person name="Posewitz M.C."/>
        </authorList>
    </citation>
    <scope>NUCLEOTIDE SEQUENCE</scope>
    <source>
        <strain evidence="2">NIVA-4/92</strain>
    </source>
</reference>
<gene>
    <name evidence="2" type="ORF">KFE25_004979</name>
</gene>
<dbReference type="InterPro" id="IPR051207">
    <property type="entry name" value="ComplexI_NDUFA9_subunit"/>
</dbReference>
<evidence type="ECO:0000313" key="2">
    <source>
        <dbReference type="EMBL" id="KAG8463468.1"/>
    </source>
</evidence>
<keyword evidence="3" id="KW-1185">Reference proteome</keyword>
<organism evidence="2 3">
    <name type="scientific">Diacronema lutheri</name>
    <name type="common">Unicellular marine alga</name>
    <name type="synonym">Monochrysis lutheri</name>
    <dbReference type="NCBI Taxonomy" id="2081491"/>
    <lineage>
        <taxon>Eukaryota</taxon>
        <taxon>Haptista</taxon>
        <taxon>Haptophyta</taxon>
        <taxon>Pavlovophyceae</taxon>
        <taxon>Pavlovales</taxon>
        <taxon>Pavlovaceae</taxon>
        <taxon>Diacronema</taxon>
    </lineage>
</organism>
<dbReference type="InterPro" id="IPR036291">
    <property type="entry name" value="NAD(P)-bd_dom_sf"/>
</dbReference>
<dbReference type="Proteomes" id="UP000751190">
    <property type="component" value="Unassembled WGS sequence"/>
</dbReference>
<dbReference type="Pfam" id="PF13460">
    <property type="entry name" value="NAD_binding_10"/>
    <property type="match status" value="1"/>
</dbReference>
<evidence type="ECO:0000313" key="3">
    <source>
        <dbReference type="Proteomes" id="UP000751190"/>
    </source>
</evidence>
<feature type="domain" description="NAD(P)-binding" evidence="1">
    <location>
        <begin position="10"/>
        <end position="123"/>
    </location>
</feature>
<protein>
    <recommendedName>
        <fullName evidence="1">NAD(P)-binding domain-containing protein</fullName>
    </recommendedName>
</protein>
<dbReference type="Gene3D" id="3.40.50.720">
    <property type="entry name" value="NAD(P)-binding Rossmann-like Domain"/>
    <property type="match status" value="1"/>
</dbReference>
<sequence>MSRRALVVFGGNGFVGSAVCAAAVARNVPVVAVSRSGTRPPQLSGGDGCWSERVRWVKGDALDASTYEALLGEAAAVVVSVGTPPLPFVNRAFQRKMNGETNAAIVRAAGRAGVERVVLVNAAMPAWLLAVAPGYAEGKRDAAVAAAAFAADRSAVSSAAHAAVLEPSVVYGTRYTVAPWGGTVPVPLGVVLGPASWALRSLSGLTRALRRAAPYAFDGVLFPPVPVGAVARGAVHHALDAQPAGGKVVTEGPEELLRYA</sequence>
<dbReference type="PANTHER" id="PTHR12126:SF16">
    <property type="entry name" value="MIOREX COMPLEX COMPONENT 2"/>
    <property type="match status" value="1"/>
</dbReference>
<name>A0A8J5XG54_DIALT</name>
<dbReference type="PANTHER" id="PTHR12126">
    <property type="entry name" value="NADH-UBIQUINONE OXIDOREDUCTASE 39 KDA SUBUNIT-RELATED"/>
    <property type="match status" value="1"/>
</dbReference>
<accession>A0A8J5XG54</accession>
<dbReference type="OrthoDB" id="276721at2759"/>